<accession>A0ABT8IM07</accession>
<evidence type="ECO:0000313" key="2">
    <source>
        <dbReference type="EMBL" id="MDN4593432.1"/>
    </source>
</evidence>
<protein>
    <submittedName>
        <fullName evidence="2">Uncharacterized protein</fullName>
    </submittedName>
</protein>
<dbReference type="Proteomes" id="UP001174196">
    <property type="component" value="Unassembled WGS sequence"/>
</dbReference>
<name>A0ABT8IM07_9BACL</name>
<keyword evidence="3" id="KW-1185">Reference proteome</keyword>
<feature type="region of interest" description="Disordered" evidence="1">
    <location>
        <begin position="71"/>
        <end position="96"/>
    </location>
</feature>
<proteinExistence type="predicted"/>
<evidence type="ECO:0000256" key="1">
    <source>
        <dbReference type="SAM" id="MobiDB-lite"/>
    </source>
</evidence>
<comment type="caution">
    <text evidence="2">The sequence shown here is derived from an EMBL/GenBank/DDBJ whole genome shotgun (WGS) entry which is preliminary data.</text>
</comment>
<organism evidence="2 3">
    <name type="scientific">Polycladomyces subterraneus</name>
    <dbReference type="NCBI Taxonomy" id="1016997"/>
    <lineage>
        <taxon>Bacteria</taxon>
        <taxon>Bacillati</taxon>
        <taxon>Bacillota</taxon>
        <taxon>Bacilli</taxon>
        <taxon>Bacillales</taxon>
        <taxon>Thermoactinomycetaceae</taxon>
        <taxon>Polycladomyces</taxon>
    </lineage>
</organism>
<evidence type="ECO:0000313" key="3">
    <source>
        <dbReference type="Proteomes" id="UP001174196"/>
    </source>
</evidence>
<sequence length="117" mass="13582">MTDRNISSVQRQAIGNQTVPHLVNSRWLRNELDRFCESYRHQRSHGWLDWLAEQGQGEQGRHRIMQLLRQIQSAQSATASPERGEGDSGPDQAAARRIAYLLTKTRKHRPRKKKQGR</sequence>
<reference evidence="2" key="1">
    <citation type="submission" date="2022-08" db="EMBL/GenBank/DDBJ databases">
        <title>Polycladomyces zharkentsis sp. nov., a novel thermophilic CMC and starch-degrading bacterium isolated from a geothermal spring in Kazakhstan.</title>
        <authorList>
            <person name="Mashzhan A."/>
            <person name="Kistaubaeva A."/>
            <person name="Javier-Lopez R."/>
            <person name="Birkeland N.-K."/>
        </authorList>
    </citation>
    <scope>NUCLEOTIDE SEQUENCE</scope>
    <source>
        <strain evidence="2">KSR 13</strain>
    </source>
</reference>
<dbReference type="EMBL" id="JANRHH010000028">
    <property type="protein sequence ID" value="MDN4593432.1"/>
    <property type="molecule type" value="Genomic_DNA"/>
</dbReference>
<dbReference type="RefSeq" id="WP_301238153.1">
    <property type="nucleotide sequence ID" value="NZ_JANRHH010000028.1"/>
</dbReference>
<gene>
    <name evidence="2" type="ORF">NWF35_05850</name>
</gene>